<evidence type="ECO:0000256" key="3">
    <source>
        <dbReference type="ARBA" id="ARBA00004236"/>
    </source>
</evidence>
<dbReference type="SMART" id="SM00698">
    <property type="entry name" value="MORN"/>
    <property type="match status" value="2"/>
</dbReference>
<evidence type="ECO:0000256" key="9">
    <source>
        <dbReference type="ARBA" id="ARBA00022989"/>
    </source>
</evidence>
<dbReference type="GO" id="GO:0030314">
    <property type="term" value="C:junctional membrane complex"/>
    <property type="evidence" value="ECO:0007669"/>
    <property type="project" value="InterPro"/>
</dbReference>
<evidence type="ECO:0000313" key="11">
    <source>
        <dbReference type="EMBL" id="KHJ94794.1"/>
    </source>
</evidence>
<evidence type="ECO:0000256" key="10">
    <source>
        <dbReference type="ARBA" id="ARBA00023136"/>
    </source>
</evidence>
<comment type="similarity">
    <text evidence="4">Belongs to the junctophilin family.</text>
</comment>
<keyword evidence="8" id="KW-0256">Endoplasmic reticulum</keyword>
<evidence type="ECO:0000256" key="6">
    <source>
        <dbReference type="ARBA" id="ARBA00022692"/>
    </source>
</evidence>
<dbReference type="OrthoDB" id="5800436at2759"/>
<dbReference type="Gene3D" id="2.20.110.10">
    <property type="entry name" value="Histone H3 K4-specific methyltransferase SET7/9 N-terminal domain"/>
    <property type="match status" value="1"/>
</dbReference>
<comment type="subcellular location">
    <subcellularLocation>
        <location evidence="3">Cell membrane</location>
    </subcellularLocation>
    <subcellularLocation>
        <location evidence="2">Endomembrane system</location>
        <topology evidence="2">Peripheral membrane protein</topology>
    </subcellularLocation>
    <subcellularLocation>
        <location evidence="1">Endoplasmic reticulum membrane</location>
        <topology evidence="1">Single-pass type IV membrane protein</topology>
    </subcellularLocation>
</comment>
<keyword evidence="7" id="KW-0677">Repeat</keyword>
<evidence type="ECO:0000256" key="2">
    <source>
        <dbReference type="ARBA" id="ARBA00004184"/>
    </source>
</evidence>
<keyword evidence="5" id="KW-1003">Cell membrane</keyword>
<accession>A0A0B1TBZ4</accession>
<name>A0A0B1TBZ4_OESDE</name>
<evidence type="ECO:0000256" key="4">
    <source>
        <dbReference type="ARBA" id="ARBA00008599"/>
    </source>
</evidence>
<sequence>MTVYFQEEVIDEAVTEFYSGEWKNDVRSGFGVCERTDGLRYQGEWANNAKNGYGVTTLKDGTREEGKYKNNVLVVSSRRKGMLFVRSNKLKERVEAAVETANRAASIAQQKVRF</sequence>
<evidence type="ECO:0000256" key="8">
    <source>
        <dbReference type="ARBA" id="ARBA00022824"/>
    </source>
</evidence>
<proteinExistence type="inferred from homology"/>
<dbReference type="Proteomes" id="UP000053660">
    <property type="component" value="Unassembled WGS sequence"/>
</dbReference>
<dbReference type="InterPro" id="IPR003409">
    <property type="entry name" value="MORN"/>
</dbReference>
<gene>
    <name evidence="11" type="ORF">OESDEN_05276</name>
</gene>
<dbReference type="GO" id="GO:0005886">
    <property type="term" value="C:plasma membrane"/>
    <property type="evidence" value="ECO:0007669"/>
    <property type="project" value="UniProtKB-SubCell"/>
</dbReference>
<dbReference type="SUPFAM" id="SSF82185">
    <property type="entry name" value="Histone H3 K4-specific methyltransferase SET7/9 N-terminal domain"/>
    <property type="match status" value="1"/>
</dbReference>
<dbReference type="GO" id="GO:0005789">
    <property type="term" value="C:endoplasmic reticulum membrane"/>
    <property type="evidence" value="ECO:0007669"/>
    <property type="project" value="UniProtKB-SubCell"/>
</dbReference>
<reference evidence="11 12" key="1">
    <citation type="submission" date="2014-03" db="EMBL/GenBank/DDBJ databases">
        <title>Draft genome of the hookworm Oesophagostomum dentatum.</title>
        <authorList>
            <person name="Mitreva M."/>
        </authorList>
    </citation>
    <scope>NUCLEOTIDE SEQUENCE [LARGE SCALE GENOMIC DNA]</scope>
    <source>
        <strain evidence="11 12">OD-Hann</strain>
    </source>
</reference>
<protein>
    <submittedName>
        <fullName evidence="11">MORN repeat protein</fullName>
    </submittedName>
</protein>
<dbReference type="PANTHER" id="PTHR23085:SF16">
    <property type="entry name" value="GH28348P"/>
    <property type="match status" value="1"/>
</dbReference>
<dbReference type="InterPro" id="IPR017191">
    <property type="entry name" value="Junctophilin"/>
</dbReference>
<dbReference type="AlphaFoldDB" id="A0A0B1TBZ4"/>
<dbReference type="FunFam" id="2.20.110.10:FF:000001">
    <property type="entry name" value="Junctophilin"/>
    <property type="match status" value="1"/>
</dbReference>
<keyword evidence="10" id="KW-0472">Membrane</keyword>
<evidence type="ECO:0000256" key="7">
    <source>
        <dbReference type="ARBA" id="ARBA00022737"/>
    </source>
</evidence>
<dbReference type="EMBL" id="KN550199">
    <property type="protein sequence ID" value="KHJ94794.1"/>
    <property type="molecule type" value="Genomic_DNA"/>
</dbReference>
<evidence type="ECO:0000313" key="12">
    <source>
        <dbReference type="Proteomes" id="UP000053660"/>
    </source>
</evidence>
<dbReference type="Pfam" id="PF02493">
    <property type="entry name" value="MORN"/>
    <property type="match status" value="2"/>
</dbReference>
<dbReference type="PANTHER" id="PTHR23085">
    <property type="entry name" value="GH28348P"/>
    <property type="match status" value="1"/>
</dbReference>
<keyword evidence="9" id="KW-1133">Transmembrane helix</keyword>
<keyword evidence="6" id="KW-0812">Transmembrane</keyword>
<keyword evidence="12" id="KW-1185">Reference proteome</keyword>
<evidence type="ECO:0000256" key="5">
    <source>
        <dbReference type="ARBA" id="ARBA00022475"/>
    </source>
</evidence>
<evidence type="ECO:0000256" key="1">
    <source>
        <dbReference type="ARBA" id="ARBA00004163"/>
    </source>
</evidence>
<organism evidence="11 12">
    <name type="scientific">Oesophagostomum dentatum</name>
    <name type="common">Nodular worm</name>
    <dbReference type="NCBI Taxonomy" id="61180"/>
    <lineage>
        <taxon>Eukaryota</taxon>
        <taxon>Metazoa</taxon>
        <taxon>Ecdysozoa</taxon>
        <taxon>Nematoda</taxon>
        <taxon>Chromadorea</taxon>
        <taxon>Rhabditida</taxon>
        <taxon>Rhabditina</taxon>
        <taxon>Rhabditomorpha</taxon>
        <taxon>Strongyloidea</taxon>
        <taxon>Strongylidae</taxon>
        <taxon>Oesophagostomum</taxon>
    </lineage>
</organism>